<proteinExistence type="predicted"/>
<feature type="compositionally biased region" description="Polar residues" evidence="1">
    <location>
        <begin position="1"/>
        <end position="11"/>
    </location>
</feature>
<dbReference type="Proteomes" id="UP000287023">
    <property type="component" value="Unassembled WGS sequence"/>
</dbReference>
<gene>
    <name evidence="3" type="ORF">ELY38_09355</name>
</gene>
<accession>A0A433KPW4</accession>
<feature type="region of interest" description="Disordered" evidence="1">
    <location>
        <begin position="1"/>
        <end position="42"/>
    </location>
</feature>
<reference evidence="3 4" key="1">
    <citation type="submission" date="2018-12" db="EMBL/GenBank/DDBJ databases">
        <title>three novel Halomonas strain isolated from plants.</title>
        <authorList>
            <person name="Sun C."/>
        </authorList>
    </citation>
    <scope>NUCLEOTIDE SEQUENCE [LARGE SCALE GENOMIC DNA]</scope>
    <source>
        <strain evidence="3 4">JCM 18142</strain>
    </source>
</reference>
<comment type="caution">
    <text evidence="3">The sequence shown here is derived from an EMBL/GenBank/DDBJ whole genome shotgun (WGS) entry which is preliminary data.</text>
</comment>
<keyword evidence="4" id="KW-1185">Reference proteome</keyword>
<evidence type="ECO:0000259" key="2">
    <source>
        <dbReference type="Pfam" id="PF08388"/>
    </source>
</evidence>
<dbReference type="OrthoDB" id="9793236at2"/>
<evidence type="ECO:0000256" key="1">
    <source>
        <dbReference type="SAM" id="MobiDB-lite"/>
    </source>
</evidence>
<dbReference type="AlphaFoldDB" id="A0A433KPW4"/>
<protein>
    <recommendedName>
        <fullName evidence="2">Group II intron maturase-specific domain-containing protein</fullName>
    </recommendedName>
</protein>
<evidence type="ECO:0000313" key="3">
    <source>
        <dbReference type="EMBL" id="RUR31663.1"/>
    </source>
</evidence>
<organism evidence="3 4">
    <name type="scientific">Vreelandella nanhaiensis</name>
    <dbReference type="NCBI Taxonomy" id="1258546"/>
    <lineage>
        <taxon>Bacteria</taxon>
        <taxon>Pseudomonadati</taxon>
        <taxon>Pseudomonadota</taxon>
        <taxon>Gammaproteobacteria</taxon>
        <taxon>Oceanospirillales</taxon>
        <taxon>Halomonadaceae</taxon>
        <taxon>Vreelandella</taxon>
    </lineage>
</organism>
<sequence>MKTDPGANTVTHPEGQGQYPEPRSVSVETVPASSSRTKAEPAPSARCWPISCRTTRTRNWSAGATASAAAPITCRCTSGVGERVMARLQHLMQRVREILKGGRGRNFRRVLEELVPVLRGWASYFSLVDVKRSLEVLGGWARPPQRSALYQCRLKDRSWPLSEEIPFGRFLYA</sequence>
<name>A0A433KPW4_9GAMM</name>
<dbReference type="Pfam" id="PF08388">
    <property type="entry name" value="GIIM"/>
    <property type="match status" value="1"/>
</dbReference>
<dbReference type="EMBL" id="RZHF01000014">
    <property type="protein sequence ID" value="RUR31663.1"/>
    <property type="molecule type" value="Genomic_DNA"/>
</dbReference>
<feature type="domain" description="Group II intron maturase-specific" evidence="2">
    <location>
        <begin position="89"/>
        <end position="142"/>
    </location>
</feature>
<dbReference type="InterPro" id="IPR013597">
    <property type="entry name" value="Mat_intron_G2"/>
</dbReference>
<evidence type="ECO:0000313" key="4">
    <source>
        <dbReference type="Proteomes" id="UP000287023"/>
    </source>
</evidence>